<dbReference type="PANTHER" id="PTHR11748">
    <property type="entry name" value="D-LACTATE DEHYDROGENASE"/>
    <property type="match status" value="1"/>
</dbReference>
<evidence type="ECO:0000259" key="8">
    <source>
        <dbReference type="PROSITE" id="PS51387"/>
    </source>
</evidence>
<dbReference type="InterPro" id="IPR036318">
    <property type="entry name" value="FAD-bd_PCMH-like_sf"/>
</dbReference>
<dbReference type="PROSITE" id="PS51387">
    <property type="entry name" value="FAD_PCMH"/>
    <property type="match status" value="1"/>
</dbReference>
<dbReference type="Pfam" id="PF02913">
    <property type="entry name" value="FAD-oxidase_C"/>
    <property type="match status" value="1"/>
</dbReference>
<comment type="cofactor">
    <cofactor evidence="1">
        <name>FAD</name>
        <dbReference type="ChEBI" id="CHEBI:57692"/>
    </cofactor>
</comment>
<dbReference type="InterPro" id="IPR016171">
    <property type="entry name" value="Vanillyl_alc_oxidase_C-sub2"/>
</dbReference>
<evidence type="ECO:0000256" key="2">
    <source>
        <dbReference type="ARBA" id="ARBA00008000"/>
    </source>
</evidence>
<dbReference type="InterPro" id="IPR016164">
    <property type="entry name" value="FAD-linked_Oxase-like_C"/>
</dbReference>
<keyword evidence="6" id="KW-0560">Oxidoreductase</keyword>
<evidence type="ECO:0000256" key="1">
    <source>
        <dbReference type="ARBA" id="ARBA00001974"/>
    </source>
</evidence>
<evidence type="ECO:0000256" key="4">
    <source>
        <dbReference type="ARBA" id="ARBA00022827"/>
    </source>
</evidence>
<dbReference type="InterPro" id="IPR016167">
    <property type="entry name" value="FAD-bd_PCMH_sub1"/>
</dbReference>
<dbReference type="GO" id="GO:1903457">
    <property type="term" value="P:lactate catabolic process"/>
    <property type="evidence" value="ECO:0007669"/>
    <property type="project" value="TreeGrafter"/>
</dbReference>
<dbReference type="GO" id="GO:0008720">
    <property type="term" value="F:D-lactate dehydrogenase (NAD+) activity"/>
    <property type="evidence" value="ECO:0007669"/>
    <property type="project" value="TreeGrafter"/>
</dbReference>
<feature type="domain" description="FAD-binding PCMH-type" evidence="8">
    <location>
        <begin position="40"/>
        <end position="227"/>
    </location>
</feature>
<reference evidence="9 11" key="2">
    <citation type="journal article" date="2019" name="Nat. Microbiol.">
        <title>Wide diversity of methane and short-chain alkane metabolisms in uncultured archaea.</title>
        <authorList>
            <person name="Borrel G."/>
            <person name="Adam P.S."/>
            <person name="McKay L.J."/>
            <person name="Chen L.X."/>
            <person name="Sierra-Garcia I.N."/>
            <person name="Sieber C.M."/>
            <person name="Letourneur Q."/>
            <person name="Ghozlane A."/>
            <person name="Andersen G.L."/>
            <person name="Li W.J."/>
            <person name="Hallam S.J."/>
            <person name="Muyzer G."/>
            <person name="de Oliveira V.M."/>
            <person name="Inskeep W.P."/>
            <person name="Banfield J.F."/>
            <person name="Gribaldo S."/>
        </authorList>
    </citation>
    <scope>NUCLEOTIDE SEQUENCE [LARGE SCALE GENOMIC DNA]</scope>
    <source>
        <strain evidence="9">Verst-YHS</strain>
    </source>
</reference>
<dbReference type="GO" id="GO:0004458">
    <property type="term" value="F:D-lactate dehydrogenase (cytochrome) activity"/>
    <property type="evidence" value="ECO:0007669"/>
    <property type="project" value="UniProtKB-EC"/>
</dbReference>
<proteinExistence type="inferred from homology"/>
<accession>A0A523BAN7</accession>
<comment type="caution">
    <text evidence="10">The sequence shown here is derived from an EMBL/GenBank/DDBJ whole genome shotgun (WGS) entry which is preliminary data.</text>
</comment>
<dbReference type="EC" id="1.1.2.4" evidence="7"/>
<dbReference type="SUPFAM" id="SSF55103">
    <property type="entry name" value="FAD-linked oxidases, C-terminal domain"/>
    <property type="match status" value="1"/>
</dbReference>
<dbReference type="InterPro" id="IPR016166">
    <property type="entry name" value="FAD-bd_PCMH"/>
</dbReference>
<dbReference type="InterPro" id="IPR006094">
    <property type="entry name" value="Oxid_FAD_bind_N"/>
</dbReference>
<evidence type="ECO:0000313" key="12">
    <source>
        <dbReference type="Proteomes" id="UP000317265"/>
    </source>
</evidence>
<dbReference type="Gene3D" id="1.10.45.10">
    <property type="entry name" value="Vanillyl-alcohol Oxidase, Chain A, domain 4"/>
    <property type="match status" value="1"/>
</dbReference>
<evidence type="ECO:0000256" key="7">
    <source>
        <dbReference type="ARBA" id="ARBA00038897"/>
    </source>
</evidence>
<dbReference type="EMBL" id="RXIH01000001">
    <property type="protein sequence ID" value="RZN57900.1"/>
    <property type="molecule type" value="Genomic_DNA"/>
</dbReference>
<evidence type="ECO:0000256" key="5">
    <source>
        <dbReference type="ARBA" id="ARBA00022946"/>
    </source>
</evidence>
<evidence type="ECO:0000313" key="11">
    <source>
        <dbReference type="Proteomes" id="UP000316080"/>
    </source>
</evidence>
<dbReference type="Proteomes" id="UP000317265">
    <property type="component" value="Unassembled WGS sequence"/>
</dbReference>
<dbReference type="InterPro" id="IPR016169">
    <property type="entry name" value="FAD-bd_PCMH_sub2"/>
</dbReference>
<keyword evidence="5" id="KW-0809">Transit peptide</keyword>
<dbReference type="Pfam" id="PF01565">
    <property type="entry name" value="FAD_binding_4"/>
    <property type="match status" value="1"/>
</dbReference>
<evidence type="ECO:0000313" key="10">
    <source>
        <dbReference type="EMBL" id="TDA38009.1"/>
    </source>
</evidence>
<dbReference type="AlphaFoldDB" id="A0A523BAN7"/>
<evidence type="ECO:0000313" key="9">
    <source>
        <dbReference type="EMBL" id="RZN57900.1"/>
    </source>
</evidence>
<dbReference type="PANTHER" id="PTHR11748:SF111">
    <property type="entry name" value="D-LACTATE DEHYDROGENASE, MITOCHONDRIAL-RELATED"/>
    <property type="match status" value="1"/>
</dbReference>
<dbReference type="InterPro" id="IPR004113">
    <property type="entry name" value="FAD-bd_oxidored_4_C"/>
</dbReference>
<evidence type="ECO:0000256" key="6">
    <source>
        <dbReference type="ARBA" id="ARBA00023002"/>
    </source>
</evidence>
<gene>
    <name evidence="10" type="ORF">DSO09_05740</name>
    <name evidence="9" type="ORF">EF809_00375</name>
</gene>
<organism evidence="10 12">
    <name type="scientific">Thermoproteota archaeon</name>
    <dbReference type="NCBI Taxonomy" id="2056631"/>
    <lineage>
        <taxon>Archaea</taxon>
        <taxon>Thermoproteota</taxon>
    </lineage>
</organism>
<dbReference type="Gene3D" id="3.30.465.10">
    <property type="match status" value="1"/>
</dbReference>
<protein>
    <recommendedName>
        <fullName evidence="7">D-lactate dehydrogenase (cytochrome)</fullName>
        <ecNumber evidence="7">1.1.2.4</ecNumber>
    </recommendedName>
</protein>
<dbReference type="Gene3D" id="3.30.43.10">
    <property type="entry name" value="Uridine Diphospho-n-acetylenolpyruvylglucosamine Reductase, domain 2"/>
    <property type="match status" value="1"/>
</dbReference>
<keyword evidence="4" id="KW-0274">FAD</keyword>
<sequence>MSDPVLKELEAIVGPDNVISDPARIFAEVYDAWLQIFPGKPPKMPKYIVRPANEFEVQDIVLMANRYKIPIQVASFYSYKLPCYSGILLQTIRMNRIHEVNVDEGYAVIDAGVTFNQFYRYLRSRNIELTIPVTTAPPNTSIVANFLFKGIGMNMTSISDGNQEAIMGLEAVLPTGEIVHTGSWALQTASCKYTFDLGFGPQLSRIFVGALGTLGIVTKMAIKLWPKPKALTVKFLGMKKCEDLAKHMNKLQYIKLAPSTSGGHWLLLVLHGTNLFPYWGFEQNKKLYQITDEDIVKMREYYGFPGDGTQYFYVLACTPHYQSEDEAKLWEKLWSNYISSNPEITELTEDNCPGIKFGEIEATLKMYGGIGEGEPGNQRIRYCGWTPGHIWSFYGSVGNKALPKLHEITWNTGRKYGLIPALHTIGINEGRVSHVRYMVPIERGDDEGVRRYAGFFGEVIPRVIREGGFVPARCFGLGAKIVSQHMDSGFFELYRRIKKALDPNNIMAPWLGFNVPFEYE</sequence>
<reference evidence="10 12" key="1">
    <citation type="journal article" date="2019" name="Nat. Microbiol.">
        <title>Expanding anaerobic alkane metabolism in the domain of Archaea.</title>
        <authorList>
            <person name="Wang Y."/>
            <person name="Wegener G."/>
            <person name="Hou J."/>
            <person name="Wang F."/>
            <person name="Xiao X."/>
        </authorList>
    </citation>
    <scope>NUCLEOTIDE SEQUENCE [LARGE SCALE GENOMIC DNA]</scope>
    <source>
        <strain evidence="10">WYZ-LMO11</strain>
    </source>
</reference>
<dbReference type="EMBL" id="QNVI01000061">
    <property type="protein sequence ID" value="TDA38009.1"/>
    <property type="molecule type" value="Genomic_DNA"/>
</dbReference>
<dbReference type="SUPFAM" id="SSF56176">
    <property type="entry name" value="FAD-binding/transporter-associated domain-like"/>
    <property type="match status" value="1"/>
</dbReference>
<keyword evidence="3" id="KW-0285">Flavoprotein</keyword>
<dbReference type="GO" id="GO:0071949">
    <property type="term" value="F:FAD binding"/>
    <property type="evidence" value="ECO:0007669"/>
    <property type="project" value="InterPro"/>
</dbReference>
<name>A0A523BAN7_9CREN</name>
<evidence type="ECO:0000256" key="3">
    <source>
        <dbReference type="ARBA" id="ARBA00022630"/>
    </source>
</evidence>
<comment type="similarity">
    <text evidence="2">Belongs to the FAD-binding oxidoreductase/transferase type 4 family.</text>
</comment>
<dbReference type="Proteomes" id="UP000316080">
    <property type="component" value="Unassembled WGS sequence"/>
</dbReference>